<feature type="coiled-coil region" evidence="6">
    <location>
        <begin position="14"/>
        <end position="70"/>
    </location>
</feature>
<dbReference type="SMART" id="SM00060">
    <property type="entry name" value="FN3"/>
    <property type="match status" value="1"/>
</dbReference>
<evidence type="ECO:0000256" key="1">
    <source>
        <dbReference type="ARBA" id="ARBA00022723"/>
    </source>
</evidence>
<protein>
    <recommendedName>
        <fullName evidence="13">Tripartite motif-containing protein 67</fullName>
    </recommendedName>
</protein>
<feature type="domain" description="COS" evidence="10">
    <location>
        <begin position="100"/>
        <end position="158"/>
    </location>
</feature>
<dbReference type="InterPro" id="IPR013320">
    <property type="entry name" value="ConA-like_dom_sf"/>
</dbReference>
<evidence type="ECO:0000256" key="4">
    <source>
        <dbReference type="ARBA" id="ARBA00022833"/>
    </source>
</evidence>
<sequence>AQLSQALNGVSDKAKEAKEFLVQLKNILQQIQENGLDHEACLVAQCDALVDALTRQKAKLLTKITKERENKLKMVWDQISHCTLKLRQSTGLMEYCLEVIKENDPSGFLQISDALIKRVQVSQEQWVKGALEPKVSAEFDLTLDSGPLLQAIHQLDFIQMKCRVPPVPLLQLEKCCTRNNSVTLAWRTPPFTHSTVDGYILELDDGDGGQFREVYVGKETLCTIDGLHFNSTYNARVKAFNSSGVGPYSKTVVLQTSDVAWFTFDPNSGHRDIILSNDNQTATCSSYDDRVVLGTAAFSKGVHYWELHVDRYDNHPDPAFGVARASVGKDMMLGKDDKAWAMYVDSNRSWFMHCSSHTNRTEGGVCKGATVGVLLDLNEHTLTFFINGQQQGPTAFSHVDGVFMPALSLNRNVQVPRTLQVRARLPPPAPAPLPVGLQSAPGKGGSKEAVRGAVQAGSLPTGPPGHPLETVLSGMISDNPTSSSRSQTGGGLRGQLPRVCRSRLVLCSSLRRPGPGNHLLGGVEVLPRPRRPAGGSQGTPASRPEAPARAQQVMRTARRPGRLPRLRFHCPSISLLGHGPGSLGLEGSRGRQGQRCRLWDVSFGKDELVGPEVGRAGGIGSFRWSLSERLGSSQDHGSRVTMRPWPCVFGEELLGISLDLGPRSNTADTGDRHKTPSRNRNGPRGEGRSVRHTRVLEEPAD</sequence>
<keyword evidence="3" id="KW-0863">Zinc-finger</keyword>
<dbReference type="PROSITE" id="PS50853">
    <property type="entry name" value="FN3"/>
    <property type="match status" value="1"/>
</dbReference>
<dbReference type="CDD" id="cd00063">
    <property type="entry name" value="FN3"/>
    <property type="match status" value="1"/>
</dbReference>
<evidence type="ECO:0000313" key="12">
    <source>
        <dbReference type="Proteomes" id="UP000308365"/>
    </source>
</evidence>
<dbReference type="FunFam" id="2.60.40.10:FF:000178">
    <property type="entry name" value="E3 ubiquitin-protein ligase TRIM9 isoform X1"/>
    <property type="match status" value="1"/>
</dbReference>
<feature type="region of interest" description="Disordered" evidence="7">
    <location>
        <begin position="660"/>
        <end position="701"/>
    </location>
</feature>
<evidence type="ECO:0000256" key="3">
    <source>
        <dbReference type="ARBA" id="ARBA00022771"/>
    </source>
</evidence>
<evidence type="ECO:0000256" key="5">
    <source>
        <dbReference type="ARBA" id="ARBA00023054"/>
    </source>
</evidence>
<dbReference type="SMART" id="SM00449">
    <property type="entry name" value="SPRY"/>
    <property type="match status" value="1"/>
</dbReference>
<feature type="region of interest" description="Disordered" evidence="7">
    <location>
        <begin position="516"/>
        <end position="548"/>
    </location>
</feature>
<dbReference type="InterPro" id="IPR003961">
    <property type="entry name" value="FN3_dom"/>
</dbReference>
<keyword evidence="2" id="KW-0677">Repeat</keyword>
<dbReference type="Proteomes" id="UP000308365">
    <property type="component" value="Unassembled WGS sequence"/>
</dbReference>
<dbReference type="InterPro" id="IPR003877">
    <property type="entry name" value="SPRY_dom"/>
</dbReference>
<dbReference type="PANTHER" id="PTHR24099">
    <property type="entry name" value="E3 UBIQUITIN-PROTEIN LIGASE TRIM36-RELATED"/>
    <property type="match status" value="1"/>
</dbReference>
<evidence type="ECO:0000256" key="2">
    <source>
        <dbReference type="ARBA" id="ARBA00022737"/>
    </source>
</evidence>
<dbReference type="Gene3D" id="1.20.5.170">
    <property type="match status" value="1"/>
</dbReference>
<dbReference type="SUPFAM" id="SSF49265">
    <property type="entry name" value="Fibronectin type III"/>
    <property type="match status" value="1"/>
</dbReference>
<dbReference type="FunFam" id="1.20.5.170:FF:000017">
    <property type="entry name" value="Putative E3 ubiquitin-protein ligase TRIM9"/>
    <property type="match status" value="1"/>
</dbReference>
<evidence type="ECO:0008006" key="13">
    <source>
        <dbReference type="Google" id="ProtNLM"/>
    </source>
</evidence>
<comment type="caution">
    <text evidence="11">The sequence shown here is derived from an EMBL/GenBank/DDBJ whole genome shotgun (WGS) entry which is preliminary data.</text>
</comment>
<keyword evidence="5 6" id="KW-0175">Coiled coil</keyword>
<keyword evidence="4" id="KW-0862">Zinc</keyword>
<keyword evidence="1" id="KW-0479">Metal-binding</keyword>
<gene>
    <name evidence="11" type="ORF">EI555_013636</name>
</gene>
<feature type="domain" description="Fibronectin type-III" evidence="9">
    <location>
        <begin position="165"/>
        <end position="259"/>
    </location>
</feature>
<dbReference type="InterPro" id="IPR001870">
    <property type="entry name" value="B30.2/SPRY"/>
</dbReference>
<dbReference type="Pfam" id="PF00041">
    <property type="entry name" value="fn3"/>
    <property type="match status" value="1"/>
</dbReference>
<dbReference type="InterPro" id="IPR013783">
    <property type="entry name" value="Ig-like_fold"/>
</dbReference>
<dbReference type="InterPro" id="IPR003649">
    <property type="entry name" value="Bbox_C"/>
</dbReference>
<dbReference type="FunFam" id="2.60.120.920:FF:000009">
    <property type="entry name" value="E3 ubiquitin-protein ligase TRIM9 isoform X1"/>
    <property type="match status" value="1"/>
</dbReference>
<dbReference type="InterPro" id="IPR017903">
    <property type="entry name" value="COS_domain"/>
</dbReference>
<dbReference type="CDD" id="cd12889">
    <property type="entry name" value="SPRY_PRY_TRIM67_9"/>
    <property type="match status" value="1"/>
</dbReference>
<dbReference type="PROSITE" id="PS51262">
    <property type="entry name" value="COS"/>
    <property type="match status" value="1"/>
</dbReference>
<feature type="non-terminal residue" evidence="11">
    <location>
        <position position="1"/>
    </location>
</feature>
<feature type="compositionally biased region" description="Basic and acidic residues" evidence="7">
    <location>
        <begin position="683"/>
        <end position="701"/>
    </location>
</feature>
<dbReference type="Gene3D" id="2.60.40.10">
    <property type="entry name" value="Immunoglobulins"/>
    <property type="match status" value="1"/>
</dbReference>
<dbReference type="InterPro" id="IPR050617">
    <property type="entry name" value="E3_ligase_FN3/SPRY"/>
</dbReference>
<dbReference type="InterPro" id="IPR043136">
    <property type="entry name" value="B30.2/SPRY_sf"/>
</dbReference>
<evidence type="ECO:0000313" key="11">
    <source>
        <dbReference type="EMBL" id="TKC48955.1"/>
    </source>
</evidence>
<accession>A0A4U1FGK9</accession>
<dbReference type="Pfam" id="PF00622">
    <property type="entry name" value="SPRY"/>
    <property type="match status" value="1"/>
</dbReference>
<dbReference type="GO" id="GO:0008270">
    <property type="term" value="F:zinc ion binding"/>
    <property type="evidence" value="ECO:0007669"/>
    <property type="project" value="UniProtKB-KW"/>
</dbReference>
<evidence type="ECO:0000256" key="6">
    <source>
        <dbReference type="SAM" id="Coils"/>
    </source>
</evidence>
<evidence type="ECO:0000259" key="10">
    <source>
        <dbReference type="PROSITE" id="PS51262"/>
    </source>
</evidence>
<dbReference type="GO" id="GO:0005737">
    <property type="term" value="C:cytoplasm"/>
    <property type="evidence" value="ECO:0007669"/>
    <property type="project" value="TreeGrafter"/>
</dbReference>
<dbReference type="PROSITE" id="PS50188">
    <property type="entry name" value="B302_SPRY"/>
    <property type="match status" value="1"/>
</dbReference>
<evidence type="ECO:0000259" key="8">
    <source>
        <dbReference type="PROSITE" id="PS50188"/>
    </source>
</evidence>
<dbReference type="PANTHER" id="PTHR24099:SF21">
    <property type="entry name" value="TRIPARTITE MOTIF-CONTAINING PROTEIN 67"/>
    <property type="match status" value="1"/>
</dbReference>
<dbReference type="EMBL" id="RWIC01000139">
    <property type="protein sequence ID" value="TKC48955.1"/>
    <property type="molecule type" value="Genomic_DNA"/>
</dbReference>
<proteinExistence type="predicted"/>
<evidence type="ECO:0000256" key="7">
    <source>
        <dbReference type="SAM" id="MobiDB-lite"/>
    </source>
</evidence>
<reference evidence="12" key="1">
    <citation type="journal article" date="2019" name="IScience">
        <title>Narwhal Genome Reveals Long-Term Low Genetic Diversity despite Current Large Abundance Size.</title>
        <authorList>
            <person name="Westbury M.V."/>
            <person name="Petersen B."/>
            <person name="Garde E."/>
            <person name="Heide-Jorgensen M.P."/>
            <person name="Lorenzen E.D."/>
        </authorList>
    </citation>
    <scope>NUCLEOTIDE SEQUENCE [LARGE SCALE GENOMIC DNA]</scope>
</reference>
<dbReference type="SUPFAM" id="SSF49899">
    <property type="entry name" value="Concanavalin A-like lectins/glucanases"/>
    <property type="match status" value="1"/>
</dbReference>
<organism evidence="11 12">
    <name type="scientific">Monodon monoceros</name>
    <name type="common">Narwhal</name>
    <name type="synonym">Ceratodon monodon</name>
    <dbReference type="NCBI Taxonomy" id="40151"/>
    <lineage>
        <taxon>Eukaryota</taxon>
        <taxon>Metazoa</taxon>
        <taxon>Chordata</taxon>
        <taxon>Craniata</taxon>
        <taxon>Vertebrata</taxon>
        <taxon>Euteleostomi</taxon>
        <taxon>Mammalia</taxon>
        <taxon>Eutheria</taxon>
        <taxon>Laurasiatheria</taxon>
        <taxon>Artiodactyla</taxon>
        <taxon>Whippomorpha</taxon>
        <taxon>Cetacea</taxon>
        <taxon>Odontoceti</taxon>
        <taxon>Monodontidae</taxon>
        <taxon>Monodon</taxon>
    </lineage>
</organism>
<dbReference type="SMART" id="SM00502">
    <property type="entry name" value="BBC"/>
    <property type="match status" value="1"/>
</dbReference>
<dbReference type="Gene3D" id="2.60.120.920">
    <property type="match status" value="1"/>
</dbReference>
<name>A0A4U1FGK9_MONMO</name>
<feature type="domain" description="B30.2/SPRY" evidence="8">
    <location>
        <begin position="241"/>
        <end position="428"/>
    </location>
</feature>
<dbReference type="AlphaFoldDB" id="A0A4U1FGK9"/>
<evidence type="ECO:0000259" key="9">
    <source>
        <dbReference type="PROSITE" id="PS50853"/>
    </source>
</evidence>
<dbReference type="InterPro" id="IPR036116">
    <property type="entry name" value="FN3_sf"/>
</dbReference>